<gene>
    <name evidence="9" type="ORF">IW967_11400</name>
</gene>
<comment type="caution">
    <text evidence="9">The sequence shown here is derived from an EMBL/GenBank/DDBJ whole genome shotgun (WGS) entry which is preliminary data.</text>
</comment>
<protein>
    <submittedName>
        <fullName evidence="9">MFS transporter</fullName>
    </submittedName>
</protein>
<organism evidence="9 10">
    <name type="scientific">Alicyclobacillus mali</name>
    <name type="common">ex Roth et al. 2021</name>
    <dbReference type="NCBI Taxonomy" id="1123961"/>
    <lineage>
        <taxon>Bacteria</taxon>
        <taxon>Bacillati</taxon>
        <taxon>Bacillota</taxon>
        <taxon>Bacilli</taxon>
        <taxon>Bacillales</taxon>
        <taxon>Alicyclobacillaceae</taxon>
        <taxon>Alicyclobacillus</taxon>
    </lineage>
</organism>
<dbReference type="PANTHER" id="PTHR23517">
    <property type="entry name" value="RESISTANCE PROTEIN MDTM, PUTATIVE-RELATED-RELATED"/>
    <property type="match status" value="1"/>
</dbReference>
<dbReference type="SUPFAM" id="SSF103473">
    <property type="entry name" value="MFS general substrate transporter"/>
    <property type="match status" value="1"/>
</dbReference>
<dbReference type="Proteomes" id="UP000642910">
    <property type="component" value="Unassembled WGS sequence"/>
</dbReference>
<evidence type="ECO:0000256" key="7">
    <source>
        <dbReference type="SAM" id="Phobius"/>
    </source>
</evidence>
<evidence type="ECO:0000313" key="10">
    <source>
        <dbReference type="Proteomes" id="UP000642910"/>
    </source>
</evidence>
<feature type="transmembrane region" description="Helical" evidence="7">
    <location>
        <begin position="388"/>
        <end position="406"/>
    </location>
</feature>
<dbReference type="PANTHER" id="PTHR23517:SF3">
    <property type="entry name" value="INTEGRAL MEMBRANE TRANSPORT PROTEIN"/>
    <property type="match status" value="1"/>
</dbReference>
<feature type="transmembrane region" description="Helical" evidence="7">
    <location>
        <begin position="322"/>
        <end position="345"/>
    </location>
</feature>
<evidence type="ECO:0000256" key="5">
    <source>
        <dbReference type="ARBA" id="ARBA00022989"/>
    </source>
</evidence>
<feature type="transmembrane region" description="Helical" evidence="7">
    <location>
        <begin position="148"/>
        <end position="169"/>
    </location>
</feature>
<dbReference type="InterPro" id="IPR005829">
    <property type="entry name" value="Sugar_transporter_CS"/>
</dbReference>
<feature type="transmembrane region" description="Helical" evidence="7">
    <location>
        <begin position="297"/>
        <end position="316"/>
    </location>
</feature>
<feature type="transmembrane region" description="Helical" evidence="7">
    <location>
        <begin position="175"/>
        <end position="193"/>
    </location>
</feature>
<dbReference type="PROSITE" id="PS00216">
    <property type="entry name" value="SUGAR_TRANSPORT_1"/>
    <property type="match status" value="1"/>
</dbReference>
<evidence type="ECO:0000256" key="3">
    <source>
        <dbReference type="ARBA" id="ARBA00022475"/>
    </source>
</evidence>
<dbReference type="Pfam" id="PF07690">
    <property type="entry name" value="MFS_1"/>
    <property type="match status" value="2"/>
</dbReference>
<dbReference type="RefSeq" id="WP_195867939.1">
    <property type="nucleotide sequence ID" value="NZ_JADPKZ010000045.1"/>
</dbReference>
<proteinExistence type="predicted"/>
<dbReference type="InterPro" id="IPR036259">
    <property type="entry name" value="MFS_trans_sf"/>
</dbReference>
<evidence type="ECO:0000256" key="4">
    <source>
        <dbReference type="ARBA" id="ARBA00022692"/>
    </source>
</evidence>
<keyword evidence="3" id="KW-1003">Cell membrane</keyword>
<dbReference type="InterPro" id="IPR050171">
    <property type="entry name" value="MFS_Transporters"/>
</dbReference>
<dbReference type="InterPro" id="IPR020846">
    <property type="entry name" value="MFS_dom"/>
</dbReference>
<evidence type="ECO:0000256" key="1">
    <source>
        <dbReference type="ARBA" id="ARBA00004651"/>
    </source>
</evidence>
<dbReference type="PROSITE" id="PS50850">
    <property type="entry name" value="MFS"/>
    <property type="match status" value="1"/>
</dbReference>
<keyword evidence="4 7" id="KW-0812">Transmembrane</keyword>
<evidence type="ECO:0000256" key="2">
    <source>
        <dbReference type="ARBA" id="ARBA00022448"/>
    </source>
</evidence>
<name>A0ABS0F578_9BACL</name>
<feature type="transmembrane region" description="Helical" evidence="7">
    <location>
        <begin position="12"/>
        <end position="33"/>
    </location>
</feature>
<keyword evidence="5 7" id="KW-1133">Transmembrane helix</keyword>
<comment type="subcellular location">
    <subcellularLocation>
        <location evidence="1">Cell membrane</location>
        <topology evidence="1">Multi-pass membrane protein</topology>
    </subcellularLocation>
</comment>
<dbReference type="EMBL" id="JADPKZ010000045">
    <property type="protein sequence ID" value="MBF8378461.1"/>
    <property type="molecule type" value="Genomic_DNA"/>
</dbReference>
<dbReference type="InterPro" id="IPR011701">
    <property type="entry name" value="MFS"/>
</dbReference>
<feature type="transmembrane region" description="Helical" evidence="7">
    <location>
        <begin position="45"/>
        <end position="64"/>
    </location>
</feature>
<reference evidence="9 10" key="1">
    <citation type="submission" date="2020-11" db="EMBL/GenBank/DDBJ databases">
        <title>Genomic insight of Alicyclobacillus mali FL 18 reveals a new arsenic-resistant strain, with potential in environmental biotechnology.</title>
        <authorList>
            <person name="Fiorentino G."/>
            <person name="Gallo G."/>
            <person name="Aulitto M."/>
        </authorList>
    </citation>
    <scope>NUCLEOTIDE SEQUENCE [LARGE SCALE GENOMIC DNA]</scope>
    <source>
        <strain evidence="9 10">FL 18</strain>
    </source>
</reference>
<evidence type="ECO:0000313" key="9">
    <source>
        <dbReference type="EMBL" id="MBF8378461.1"/>
    </source>
</evidence>
<keyword evidence="10" id="KW-1185">Reference proteome</keyword>
<accession>A0ABS0F578</accession>
<dbReference type="CDD" id="cd17325">
    <property type="entry name" value="MFS_MdtG_SLC18_like"/>
    <property type="match status" value="1"/>
</dbReference>
<dbReference type="Gene3D" id="1.20.1250.20">
    <property type="entry name" value="MFS general substrate transporter like domains"/>
    <property type="match status" value="2"/>
</dbReference>
<sequence>MSTRQLQLGLRPNIGQFTLLAINNAFVGAMLGIERTVVPVLGQRTFHLASLAVLLSFITSFGLVKGPLNLVAGQLGDRWGRKPVLIFGWLFAIPVPLLVIFAPSWTLVVLANLLLGANQGFAWSMTVTSKIDLVGPKRRGLALGVNEFTGYIGVSLISIVAGFLASTYGPRPVPFLLSEAIAVVGLMMALVIIRETLPFARLELQAHPQPKESSEMLPLGKVWRLVSFQDNTLFALSQAGLVNKLSDTAIWGLVPVEMAKAHMTDAQIGLVSGIYTFTWSVLQLGAGAFSDRIGRKFPIVVGQLVNAAGTALVFVTHSFATWVTMAVLMGVGTALVYPVLLSAVGDASHPSWRGAALGVYRMWRDGGYAVGGILLGFGADLLGIRSTFALLSIVVFLSGIAVIVLMKETIDTQLEGGANDA</sequence>
<evidence type="ECO:0000256" key="6">
    <source>
        <dbReference type="ARBA" id="ARBA00023136"/>
    </source>
</evidence>
<feature type="transmembrane region" description="Helical" evidence="7">
    <location>
        <begin position="84"/>
        <end position="102"/>
    </location>
</feature>
<keyword evidence="6 7" id="KW-0472">Membrane</keyword>
<feature type="transmembrane region" description="Helical" evidence="7">
    <location>
        <begin position="366"/>
        <end position="382"/>
    </location>
</feature>
<keyword evidence="2" id="KW-0813">Transport</keyword>
<evidence type="ECO:0000259" key="8">
    <source>
        <dbReference type="PROSITE" id="PS50850"/>
    </source>
</evidence>
<feature type="domain" description="Major facilitator superfamily (MFS) profile" evidence="8">
    <location>
        <begin position="16"/>
        <end position="410"/>
    </location>
</feature>